<gene>
    <name evidence="1" type="ORF">V6N11_019717</name>
</gene>
<dbReference type="Proteomes" id="UP001396334">
    <property type="component" value="Unassembled WGS sequence"/>
</dbReference>
<accession>A0ABR2NLQ2</accession>
<evidence type="ECO:0000313" key="1">
    <source>
        <dbReference type="EMBL" id="KAK8977048.1"/>
    </source>
</evidence>
<organism evidence="1 2">
    <name type="scientific">Hibiscus sabdariffa</name>
    <name type="common">roselle</name>
    <dbReference type="NCBI Taxonomy" id="183260"/>
    <lineage>
        <taxon>Eukaryota</taxon>
        <taxon>Viridiplantae</taxon>
        <taxon>Streptophyta</taxon>
        <taxon>Embryophyta</taxon>
        <taxon>Tracheophyta</taxon>
        <taxon>Spermatophyta</taxon>
        <taxon>Magnoliopsida</taxon>
        <taxon>eudicotyledons</taxon>
        <taxon>Gunneridae</taxon>
        <taxon>Pentapetalae</taxon>
        <taxon>rosids</taxon>
        <taxon>malvids</taxon>
        <taxon>Malvales</taxon>
        <taxon>Malvaceae</taxon>
        <taxon>Malvoideae</taxon>
        <taxon>Hibiscus</taxon>
    </lineage>
</organism>
<sequence>MSVNSPTFSLSLSRSNSEQNNHQFFQNEAELVWHRRCDPPPSEPLTIDDCQGRRAMKIRAVGGEAWSMVLVKGWCQSIVGSEVFDRAMLGGRDSMREMNDGDGFGQG</sequence>
<proteinExistence type="predicted"/>
<dbReference type="EMBL" id="JBBPBN010000125">
    <property type="protein sequence ID" value="KAK8977048.1"/>
    <property type="molecule type" value="Genomic_DNA"/>
</dbReference>
<keyword evidence="2" id="KW-1185">Reference proteome</keyword>
<comment type="caution">
    <text evidence="1">The sequence shown here is derived from an EMBL/GenBank/DDBJ whole genome shotgun (WGS) entry which is preliminary data.</text>
</comment>
<name>A0ABR2NLQ2_9ROSI</name>
<protein>
    <submittedName>
        <fullName evidence="1">Uncharacterized protein</fullName>
    </submittedName>
</protein>
<reference evidence="1 2" key="1">
    <citation type="journal article" date="2024" name="G3 (Bethesda)">
        <title>Genome assembly of Hibiscus sabdariffa L. provides insights into metabolisms of medicinal natural products.</title>
        <authorList>
            <person name="Kim T."/>
        </authorList>
    </citation>
    <scope>NUCLEOTIDE SEQUENCE [LARGE SCALE GENOMIC DNA]</scope>
    <source>
        <strain evidence="1">TK-2024</strain>
        <tissue evidence="1">Old leaves</tissue>
    </source>
</reference>
<evidence type="ECO:0000313" key="2">
    <source>
        <dbReference type="Proteomes" id="UP001396334"/>
    </source>
</evidence>